<feature type="compositionally biased region" description="Basic and acidic residues" evidence="1">
    <location>
        <begin position="226"/>
        <end position="245"/>
    </location>
</feature>
<sequence>MLLVLWVLAYLEQRDESPTPVAPKRYGKSSMGDKEQVTVYEYEEKTEMLRKRDEAPTVGRAMIEQEKQRVIQETTPRRKEWAEESSTTEMWSSSSSRGGWPSSYETRQTSATSVPYTVSVSSTTPARADVVEEKTTTETWTTTTTRGVRPGERVEERPATSATSVIHDRDWRGGVHLSETWDTTSTRRGGSYSTASTLEKTRELDDEPRVQEEGKPITTWTVVRSTRYDEAKQPETTKKYDEKDASSGYSSHTESRLSRWDADLV</sequence>
<feature type="region of interest" description="Disordered" evidence="1">
    <location>
        <begin position="52"/>
        <end position="265"/>
    </location>
</feature>
<feature type="compositionally biased region" description="Basic and acidic residues" evidence="1">
    <location>
        <begin position="149"/>
        <end position="158"/>
    </location>
</feature>
<keyword evidence="4" id="KW-1185">Reference proteome</keyword>
<feature type="compositionally biased region" description="Low complexity" evidence="1">
    <location>
        <begin position="137"/>
        <end position="148"/>
    </location>
</feature>
<evidence type="ECO:0000313" key="3">
    <source>
        <dbReference type="EMBL" id="KHN73856.1"/>
    </source>
</evidence>
<organism evidence="3 4">
    <name type="scientific">Toxocara canis</name>
    <name type="common">Canine roundworm</name>
    <dbReference type="NCBI Taxonomy" id="6265"/>
    <lineage>
        <taxon>Eukaryota</taxon>
        <taxon>Metazoa</taxon>
        <taxon>Ecdysozoa</taxon>
        <taxon>Nematoda</taxon>
        <taxon>Chromadorea</taxon>
        <taxon>Rhabditida</taxon>
        <taxon>Spirurina</taxon>
        <taxon>Ascaridomorpha</taxon>
        <taxon>Ascaridoidea</taxon>
        <taxon>Toxocaridae</taxon>
        <taxon>Toxocara</taxon>
    </lineage>
</organism>
<keyword evidence="2" id="KW-0732">Signal</keyword>
<dbReference type="OrthoDB" id="5858968at2759"/>
<dbReference type="EMBL" id="JPKZ01002995">
    <property type="protein sequence ID" value="KHN73856.1"/>
    <property type="molecule type" value="Genomic_DNA"/>
</dbReference>
<dbReference type="Proteomes" id="UP000031036">
    <property type="component" value="Unassembled WGS sequence"/>
</dbReference>
<protein>
    <submittedName>
        <fullName evidence="3">Uncharacterized protein</fullName>
    </submittedName>
</protein>
<dbReference type="STRING" id="6265.A0A0B2US75"/>
<feature type="compositionally biased region" description="Basic and acidic residues" evidence="1">
    <location>
        <begin position="63"/>
        <end position="82"/>
    </location>
</feature>
<gene>
    <name evidence="3" type="ORF">Tcan_12337</name>
</gene>
<accession>A0A0B2US75</accession>
<dbReference type="OMA" id="SETWDTK"/>
<feature type="compositionally biased region" description="Basic and acidic residues" evidence="1">
    <location>
        <begin position="253"/>
        <end position="265"/>
    </location>
</feature>
<feature type="compositionally biased region" description="Low complexity" evidence="1">
    <location>
        <begin position="183"/>
        <end position="197"/>
    </location>
</feature>
<comment type="caution">
    <text evidence="3">The sequence shown here is derived from an EMBL/GenBank/DDBJ whole genome shotgun (WGS) entry which is preliminary data.</text>
</comment>
<name>A0A0B2US75_TOXCA</name>
<evidence type="ECO:0000256" key="2">
    <source>
        <dbReference type="SAM" id="SignalP"/>
    </source>
</evidence>
<feature type="signal peptide" evidence="2">
    <location>
        <begin position="1"/>
        <end position="16"/>
    </location>
</feature>
<evidence type="ECO:0000313" key="4">
    <source>
        <dbReference type="Proteomes" id="UP000031036"/>
    </source>
</evidence>
<evidence type="ECO:0000256" key="1">
    <source>
        <dbReference type="SAM" id="MobiDB-lite"/>
    </source>
</evidence>
<proteinExistence type="predicted"/>
<feature type="compositionally biased region" description="Low complexity" evidence="1">
    <location>
        <begin position="84"/>
        <end position="126"/>
    </location>
</feature>
<dbReference type="AlphaFoldDB" id="A0A0B2US75"/>
<reference evidence="3 4" key="1">
    <citation type="submission" date="2014-11" db="EMBL/GenBank/DDBJ databases">
        <title>Genetic blueprint of the zoonotic pathogen Toxocara canis.</title>
        <authorList>
            <person name="Zhu X.-Q."/>
            <person name="Korhonen P.K."/>
            <person name="Cai H."/>
            <person name="Young N.D."/>
            <person name="Nejsum P."/>
            <person name="von Samson-Himmelstjerna G."/>
            <person name="Boag P.R."/>
            <person name="Tan P."/>
            <person name="Li Q."/>
            <person name="Min J."/>
            <person name="Yang Y."/>
            <person name="Wang X."/>
            <person name="Fang X."/>
            <person name="Hall R.S."/>
            <person name="Hofmann A."/>
            <person name="Sternberg P.W."/>
            <person name="Jex A.R."/>
            <person name="Gasser R.B."/>
        </authorList>
    </citation>
    <scope>NUCLEOTIDE SEQUENCE [LARGE SCALE GENOMIC DNA]</scope>
    <source>
        <strain evidence="3">PN_DK_2014</strain>
    </source>
</reference>
<feature type="compositionally biased region" description="Basic and acidic residues" evidence="1">
    <location>
        <begin position="199"/>
        <end position="215"/>
    </location>
</feature>
<feature type="chain" id="PRO_5002076549" evidence="2">
    <location>
        <begin position="17"/>
        <end position="265"/>
    </location>
</feature>